<dbReference type="EMBL" id="RDQH01000343">
    <property type="protein sequence ID" value="RXH68894.1"/>
    <property type="molecule type" value="Genomic_DNA"/>
</dbReference>
<dbReference type="AlphaFoldDB" id="A0A498HF13"/>
<evidence type="ECO:0000313" key="3">
    <source>
        <dbReference type="Proteomes" id="UP000290289"/>
    </source>
</evidence>
<sequence length="193" mass="21453">MVGAMACKSFQFSCRIPPRAPITSRTQLRHSTILSALGPLTGLFMGTHTKTSQLVTHPRIALARTRLTSEFRWNPKPRARKRWAYTYKAGRIHSPGRCGMLQSTPLRGPMSLSAHFRPKIGSDTKLSHPDPDPHHILGSTPPNSHKNFLVGHLSWNCSHTKSLNFGIPMKPEASESPKGLVLGRGGHIHIRHR</sequence>
<feature type="compositionally biased region" description="Basic and acidic residues" evidence="1">
    <location>
        <begin position="120"/>
        <end position="135"/>
    </location>
</feature>
<feature type="region of interest" description="Disordered" evidence="1">
    <location>
        <begin position="173"/>
        <end position="193"/>
    </location>
</feature>
<feature type="region of interest" description="Disordered" evidence="1">
    <location>
        <begin position="120"/>
        <end position="143"/>
    </location>
</feature>
<evidence type="ECO:0000256" key="1">
    <source>
        <dbReference type="SAM" id="MobiDB-lite"/>
    </source>
</evidence>
<organism evidence="2 3">
    <name type="scientific">Malus domestica</name>
    <name type="common">Apple</name>
    <name type="synonym">Pyrus malus</name>
    <dbReference type="NCBI Taxonomy" id="3750"/>
    <lineage>
        <taxon>Eukaryota</taxon>
        <taxon>Viridiplantae</taxon>
        <taxon>Streptophyta</taxon>
        <taxon>Embryophyta</taxon>
        <taxon>Tracheophyta</taxon>
        <taxon>Spermatophyta</taxon>
        <taxon>Magnoliopsida</taxon>
        <taxon>eudicotyledons</taxon>
        <taxon>Gunneridae</taxon>
        <taxon>Pentapetalae</taxon>
        <taxon>rosids</taxon>
        <taxon>fabids</taxon>
        <taxon>Rosales</taxon>
        <taxon>Rosaceae</taxon>
        <taxon>Amygdaloideae</taxon>
        <taxon>Maleae</taxon>
        <taxon>Malus</taxon>
    </lineage>
</organism>
<accession>A0A498HF13</accession>
<keyword evidence="3" id="KW-1185">Reference proteome</keyword>
<name>A0A498HF13_MALDO</name>
<comment type="caution">
    <text evidence="2">The sequence shown here is derived from an EMBL/GenBank/DDBJ whole genome shotgun (WGS) entry which is preliminary data.</text>
</comment>
<dbReference type="Proteomes" id="UP000290289">
    <property type="component" value="Chromosome 17"/>
</dbReference>
<protein>
    <submittedName>
        <fullName evidence="2">Uncharacterized protein</fullName>
    </submittedName>
</protein>
<reference evidence="2 3" key="1">
    <citation type="submission" date="2018-10" db="EMBL/GenBank/DDBJ databases">
        <title>A high-quality apple genome assembly.</title>
        <authorList>
            <person name="Hu J."/>
        </authorList>
    </citation>
    <scope>NUCLEOTIDE SEQUENCE [LARGE SCALE GENOMIC DNA]</scope>
    <source>
        <strain evidence="3">cv. HFTH1</strain>
        <tissue evidence="2">Young leaf</tissue>
    </source>
</reference>
<proteinExistence type="predicted"/>
<gene>
    <name evidence="2" type="ORF">DVH24_031227</name>
</gene>
<evidence type="ECO:0000313" key="2">
    <source>
        <dbReference type="EMBL" id="RXH68894.1"/>
    </source>
</evidence>